<dbReference type="AlphaFoldDB" id="A0A9P9J3L3"/>
<dbReference type="InterPro" id="IPR051609">
    <property type="entry name" value="NmrA/Isoflavone_reductase-like"/>
</dbReference>
<dbReference type="Pfam" id="PF05368">
    <property type="entry name" value="NmrA"/>
    <property type="match status" value="1"/>
</dbReference>
<dbReference type="PANTHER" id="PTHR47706">
    <property type="entry name" value="NMRA-LIKE FAMILY PROTEIN"/>
    <property type="match status" value="1"/>
</dbReference>
<gene>
    <name evidence="4" type="ORF">EDB81DRAFT_843475</name>
</gene>
<keyword evidence="5" id="KW-1185">Reference proteome</keyword>
<protein>
    <submittedName>
        <fullName evidence="4">NmrA-like family-domain-containing protein</fullName>
    </submittedName>
</protein>
<evidence type="ECO:0000259" key="3">
    <source>
        <dbReference type="Pfam" id="PF05368"/>
    </source>
</evidence>
<dbReference type="InterPro" id="IPR008030">
    <property type="entry name" value="NmrA-like"/>
</dbReference>
<keyword evidence="1" id="KW-0521">NADP</keyword>
<evidence type="ECO:0000256" key="2">
    <source>
        <dbReference type="ARBA" id="ARBA00023002"/>
    </source>
</evidence>
<dbReference type="SUPFAM" id="SSF51735">
    <property type="entry name" value="NAD(P)-binding Rossmann-fold domains"/>
    <property type="match status" value="1"/>
</dbReference>
<comment type="caution">
    <text evidence="4">The sequence shown here is derived from an EMBL/GenBank/DDBJ whole genome shotgun (WGS) entry which is preliminary data.</text>
</comment>
<dbReference type="PANTHER" id="PTHR47706:SF1">
    <property type="entry name" value="CIPA-LIKE, PUTATIVE (AFU_ORTHOLOGUE AFUA_1G12460)-RELATED"/>
    <property type="match status" value="1"/>
</dbReference>
<dbReference type="GO" id="GO:0016491">
    <property type="term" value="F:oxidoreductase activity"/>
    <property type="evidence" value="ECO:0007669"/>
    <property type="project" value="UniProtKB-KW"/>
</dbReference>
<dbReference type="OrthoDB" id="9974981at2759"/>
<dbReference type="EMBL" id="JAGMUV010000010">
    <property type="protein sequence ID" value="KAH7142012.1"/>
    <property type="molecule type" value="Genomic_DNA"/>
</dbReference>
<dbReference type="Proteomes" id="UP000738349">
    <property type="component" value="Unassembled WGS sequence"/>
</dbReference>
<name>A0A9P9J3L3_9HYPO</name>
<proteinExistence type="predicted"/>
<accession>A0A9P9J3L3</accession>
<evidence type="ECO:0000256" key="1">
    <source>
        <dbReference type="ARBA" id="ARBA00022857"/>
    </source>
</evidence>
<dbReference type="InterPro" id="IPR036291">
    <property type="entry name" value="NAD(P)-bd_dom_sf"/>
</dbReference>
<evidence type="ECO:0000313" key="4">
    <source>
        <dbReference type="EMBL" id="KAH7142012.1"/>
    </source>
</evidence>
<dbReference type="Gene3D" id="3.40.50.720">
    <property type="entry name" value="NAD(P)-binding Rossmann-like Domain"/>
    <property type="match status" value="1"/>
</dbReference>
<evidence type="ECO:0000313" key="5">
    <source>
        <dbReference type="Proteomes" id="UP000738349"/>
    </source>
</evidence>
<organism evidence="4 5">
    <name type="scientific">Dactylonectria macrodidyma</name>
    <dbReference type="NCBI Taxonomy" id="307937"/>
    <lineage>
        <taxon>Eukaryota</taxon>
        <taxon>Fungi</taxon>
        <taxon>Dikarya</taxon>
        <taxon>Ascomycota</taxon>
        <taxon>Pezizomycotina</taxon>
        <taxon>Sordariomycetes</taxon>
        <taxon>Hypocreomycetidae</taxon>
        <taxon>Hypocreales</taxon>
        <taxon>Nectriaceae</taxon>
        <taxon>Dactylonectria</taxon>
    </lineage>
</organism>
<sequence length="271" mass="29687">MTASNNIVVKAVALAGVRVVEIDYESPDSLLDALRGIDTVVSTLGKKTGLQCQFALIDAAAIAGVKRFVPSEFGADLQNSKIRTFPTYQIKVQIEEYVEKKARETGLTYTYVYNSLLFEEGLAFGVFGDFSARQVSFFDGGDTVFSFTRLATAARAVVAVLHKFEATKNRAVRIQDLSITPRELLNTIQSLDPEHHWSPIAVDTGKLVEKAEQELASAKFSPKAFAAFATRATFAPGFAGSYKGDNELLGIEEMAEEELKNVLKARLFDVI</sequence>
<keyword evidence="2" id="KW-0560">Oxidoreductase</keyword>
<reference evidence="4" key="1">
    <citation type="journal article" date="2021" name="Nat. Commun.">
        <title>Genetic determinants of endophytism in the Arabidopsis root mycobiome.</title>
        <authorList>
            <person name="Mesny F."/>
            <person name="Miyauchi S."/>
            <person name="Thiergart T."/>
            <person name="Pickel B."/>
            <person name="Atanasova L."/>
            <person name="Karlsson M."/>
            <person name="Huettel B."/>
            <person name="Barry K.W."/>
            <person name="Haridas S."/>
            <person name="Chen C."/>
            <person name="Bauer D."/>
            <person name="Andreopoulos W."/>
            <person name="Pangilinan J."/>
            <person name="LaButti K."/>
            <person name="Riley R."/>
            <person name="Lipzen A."/>
            <person name="Clum A."/>
            <person name="Drula E."/>
            <person name="Henrissat B."/>
            <person name="Kohler A."/>
            <person name="Grigoriev I.V."/>
            <person name="Martin F.M."/>
            <person name="Hacquard S."/>
        </authorList>
    </citation>
    <scope>NUCLEOTIDE SEQUENCE</scope>
    <source>
        <strain evidence="4">MPI-CAGE-AT-0147</strain>
    </source>
</reference>
<feature type="domain" description="NmrA-like" evidence="3">
    <location>
        <begin position="9"/>
        <end position="113"/>
    </location>
</feature>